<evidence type="ECO:0000313" key="1">
    <source>
        <dbReference type="EMBL" id="AQS48491.1"/>
    </source>
</evidence>
<dbReference type="Gene3D" id="3.40.50.300">
    <property type="entry name" value="P-loop containing nucleotide triphosphate hydrolases"/>
    <property type="match status" value="1"/>
</dbReference>
<keyword evidence="2" id="KW-1185">Reference proteome</keyword>
<dbReference type="InterPro" id="IPR027417">
    <property type="entry name" value="P-loop_NTPase"/>
</dbReference>
<dbReference type="Proteomes" id="UP000185622">
    <property type="component" value="Chromosome"/>
</dbReference>
<dbReference type="SUPFAM" id="SSF52540">
    <property type="entry name" value="P-loop containing nucleoside triphosphate hydrolases"/>
    <property type="match status" value="1"/>
</dbReference>
<name>A0ABN4XDY2_9RHOB</name>
<evidence type="ECO:0000313" key="2">
    <source>
        <dbReference type="Proteomes" id="UP000185622"/>
    </source>
</evidence>
<protein>
    <recommendedName>
        <fullName evidence="3">Protein ImuA</fullName>
    </recommendedName>
</protein>
<sequence length="194" mass="21349">MTTPHPFPLREGRTHEVCGMGTTSFACAVCASTTGPILWVNERHRREGLNPRGLVSFFDPGRLLLARGKDQTDTLAVMEEALRDGSVPLVIGELPREIGLTAGRRLQLAAKEGRATGLCLILPDGGSNAAETRWHAMPIYDKLLREGVDSPRLRWRQLKNKSGPCRAWEVEWNAKTRTPEILSVNDCAPSSVPV</sequence>
<proteinExistence type="predicted"/>
<reference evidence="1 2" key="1">
    <citation type="submission" date="2017-01" db="EMBL/GenBank/DDBJ databases">
        <title>The complete genome sequence of a sulfur-oxidizing marine bacterium Thioclava sp. 25B10_4T.</title>
        <authorList>
            <person name="Liu Y."/>
            <person name="Lai Q."/>
            <person name="Shao Z."/>
        </authorList>
    </citation>
    <scope>NUCLEOTIDE SEQUENCE [LARGE SCALE GENOMIC DNA]</scope>
    <source>
        <strain evidence="1 2">25B10_4</strain>
    </source>
</reference>
<organism evidence="1 2">
    <name type="scientific">Thioclava nitratireducens</name>
    <dbReference type="NCBI Taxonomy" id="1915078"/>
    <lineage>
        <taxon>Bacteria</taxon>
        <taxon>Pseudomonadati</taxon>
        <taxon>Pseudomonadota</taxon>
        <taxon>Alphaproteobacteria</taxon>
        <taxon>Rhodobacterales</taxon>
        <taxon>Paracoccaceae</taxon>
        <taxon>Thioclava</taxon>
    </lineage>
</organism>
<accession>A0ABN4XDY2</accession>
<gene>
    <name evidence="1" type="ORF">BMG03_12315</name>
</gene>
<dbReference type="EMBL" id="CP019437">
    <property type="protein sequence ID" value="AQS48491.1"/>
    <property type="molecule type" value="Genomic_DNA"/>
</dbReference>
<evidence type="ECO:0008006" key="3">
    <source>
        <dbReference type="Google" id="ProtNLM"/>
    </source>
</evidence>
<dbReference type="RefSeq" id="WP_075775055.1">
    <property type="nucleotide sequence ID" value="NZ_CP019437.1"/>
</dbReference>